<evidence type="ECO:0000313" key="10">
    <source>
        <dbReference type="EMBL" id="ATL49027.1"/>
    </source>
</evidence>
<feature type="transmembrane region" description="Helical" evidence="7">
    <location>
        <begin position="143"/>
        <end position="162"/>
    </location>
</feature>
<sequence>MQKEQLSKEIKSFFYSYHFSNGVRTTLGAVVPSIVCALFGRLDIGISASMGALCTALADVPGTIVHKRNGLIISTVLITSNALISGLLQFSPVLLTTWLALCGFFFGMLNIYGNRGTNIGIGGLLVLVSILSEHLGWREAFHVALATLGGCLWYALLAIVFWQIRPYLTVQQTLGECIQETADYLKLRANFYSSSVDLASTHKAVLQQQVKVNEKQESVREQLLKQRSAQQGTTSISKSMVLIFLDLIDLYEQIMASQVNYDTLRNKYKGTHLLAQVHDTIVAFADELDSIGLAVSATQRSFPKVNLKIEIEKVKKEMLAYRDQHLGQQDFNELIPLESLLTNLKQISQRIYNLHRLTRLERVKEVNFDMGLKLDKFTTRQHYDLETFKNNLTFDSHIFRHAIRLGLAIAAGYVLGQSLDISKTYWIILTIIVIMKPGFSMTKTRSVQRLLGTVIGALFAVLVLMLTQNPTAIFIIMLVCVLAAYSSMTYNYVVSVFFTTPFIIFLLHFLQPADFHNATQRVIDTLIGATMAFSFNYFFWPSWEYKFLPNYMFKILDANRKYFNQVMALYTGNSFDLEAYKLARKEVHVNTANLMAAFQRMLSEPKSKQKGGSDIYYFVVLVNSLSSHIAQLASYALEQKLKFPRQEYTGVQQYILALIDSLEQYMKTGIKPDAIPANTALQSLENHLDDLLRLRQSQINEGLGHTDTRDELLEIKQIRDQLTAIDVVLQDMFKAAVHASAITQN</sequence>
<dbReference type="OrthoDB" id="8670769at2"/>
<feature type="transmembrane region" description="Helical" evidence="7">
    <location>
        <begin position="454"/>
        <end position="484"/>
    </location>
</feature>
<dbReference type="Pfam" id="PF13515">
    <property type="entry name" value="FUSC_2"/>
    <property type="match status" value="1"/>
</dbReference>
<evidence type="ECO:0000256" key="5">
    <source>
        <dbReference type="ARBA" id="ARBA00023136"/>
    </source>
</evidence>
<keyword evidence="4 7" id="KW-1133">Transmembrane helix</keyword>
<feature type="transmembrane region" description="Helical" evidence="7">
    <location>
        <begin position="21"/>
        <end position="40"/>
    </location>
</feature>
<dbReference type="KEGG" id="cbae:COR50_18655"/>
<evidence type="ECO:0000256" key="7">
    <source>
        <dbReference type="SAM" id="Phobius"/>
    </source>
</evidence>
<dbReference type="SUPFAM" id="SSF103473">
    <property type="entry name" value="MFS general substrate transporter"/>
    <property type="match status" value="1"/>
</dbReference>
<dbReference type="InterPro" id="IPR032692">
    <property type="entry name" value="YccS_N"/>
</dbReference>
<keyword evidence="3 7" id="KW-0812">Transmembrane</keyword>
<protein>
    <submittedName>
        <fullName evidence="10">Uncharacterized protein</fullName>
    </submittedName>
</protein>
<feature type="transmembrane region" description="Helical" evidence="7">
    <location>
        <begin position="490"/>
        <end position="510"/>
    </location>
</feature>
<evidence type="ECO:0000256" key="2">
    <source>
        <dbReference type="ARBA" id="ARBA00022475"/>
    </source>
</evidence>
<keyword evidence="2" id="KW-1003">Cell membrane</keyword>
<dbReference type="InterPro" id="IPR049453">
    <property type="entry name" value="Memb_transporter_dom"/>
</dbReference>
<keyword evidence="11" id="KW-1185">Reference proteome</keyword>
<comment type="similarity">
    <text evidence="6">Belongs to the YccS/YhfK family.</text>
</comment>
<dbReference type="Pfam" id="PF12805">
    <property type="entry name" value="FUSC-like"/>
    <property type="match status" value="1"/>
</dbReference>
<evidence type="ECO:0000256" key="1">
    <source>
        <dbReference type="ARBA" id="ARBA00004651"/>
    </source>
</evidence>
<feature type="transmembrane region" description="Helical" evidence="7">
    <location>
        <begin position="94"/>
        <end position="112"/>
    </location>
</feature>
<proteinExistence type="inferred from homology"/>
<dbReference type="EMBL" id="CP023777">
    <property type="protein sequence ID" value="ATL49027.1"/>
    <property type="molecule type" value="Genomic_DNA"/>
</dbReference>
<dbReference type="AlphaFoldDB" id="A0A291QYM6"/>
<dbReference type="InterPro" id="IPR036259">
    <property type="entry name" value="MFS_trans_sf"/>
</dbReference>
<feature type="domain" description="Integral membrane protein YccS N-terminal" evidence="8">
    <location>
        <begin position="71"/>
        <end position="350"/>
    </location>
</feature>
<feature type="transmembrane region" description="Helical" evidence="7">
    <location>
        <begin position="522"/>
        <end position="540"/>
    </location>
</feature>
<evidence type="ECO:0000256" key="3">
    <source>
        <dbReference type="ARBA" id="ARBA00022692"/>
    </source>
</evidence>
<feature type="domain" description="Integral membrane bound transporter" evidence="9">
    <location>
        <begin position="413"/>
        <end position="533"/>
    </location>
</feature>
<evidence type="ECO:0000256" key="6">
    <source>
        <dbReference type="ARBA" id="ARBA00043993"/>
    </source>
</evidence>
<dbReference type="RefSeq" id="WP_098195395.1">
    <property type="nucleotide sequence ID" value="NZ_CP023777.1"/>
</dbReference>
<feature type="transmembrane region" description="Helical" evidence="7">
    <location>
        <begin position="119"/>
        <end position="137"/>
    </location>
</feature>
<dbReference type="PANTHER" id="PTHR30509:SF8">
    <property type="entry name" value="INNER MEMBRANE PROTEIN YCCS"/>
    <property type="match status" value="1"/>
</dbReference>
<dbReference type="GO" id="GO:0005886">
    <property type="term" value="C:plasma membrane"/>
    <property type="evidence" value="ECO:0007669"/>
    <property type="project" value="UniProtKB-SubCell"/>
</dbReference>
<dbReference type="PANTHER" id="PTHR30509">
    <property type="entry name" value="P-HYDROXYBENZOIC ACID EFFLUX PUMP SUBUNIT-RELATED"/>
    <property type="match status" value="1"/>
</dbReference>
<evidence type="ECO:0000259" key="9">
    <source>
        <dbReference type="Pfam" id="PF13515"/>
    </source>
</evidence>
<evidence type="ECO:0000259" key="8">
    <source>
        <dbReference type="Pfam" id="PF12805"/>
    </source>
</evidence>
<dbReference type="Proteomes" id="UP000220133">
    <property type="component" value="Chromosome"/>
</dbReference>
<reference evidence="10 11" key="1">
    <citation type="submission" date="2017-10" db="EMBL/GenBank/DDBJ databases">
        <title>Paenichitinophaga pekingensis gen. nov., sp. nov., isolated from activated sludge.</title>
        <authorList>
            <person name="Jin D."/>
            <person name="Kong X."/>
            <person name="Deng Y."/>
            <person name="Bai Z."/>
        </authorList>
    </citation>
    <scope>NUCLEOTIDE SEQUENCE [LARGE SCALE GENOMIC DNA]</scope>
    <source>
        <strain evidence="10 11">13</strain>
    </source>
</reference>
<evidence type="ECO:0000256" key="4">
    <source>
        <dbReference type="ARBA" id="ARBA00022989"/>
    </source>
</evidence>
<name>A0A291QYM6_9BACT</name>
<evidence type="ECO:0000313" key="11">
    <source>
        <dbReference type="Proteomes" id="UP000220133"/>
    </source>
</evidence>
<accession>A0A291QYM6</accession>
<keyword evidence="5 7" id="KW-0472">Membrane</keyword>
<organism evidence="10 11">
    <name type="scientific">Chitinophaga caeni</name>
    <dbReference type="NCBI Taxonomy" id="2029983"/>
    <lineage>
        <taxon>Bacteria</taxon>
        <taxon>Pseudomonadati</taxon>
        <taxon>Bacteroidota</taxon>
        <taxon>Chitinophagia</taxon>
        <taxon>Chitinophagales</taxon>
        <taxon>Chitinophagaceae</taxon>
        <taxon>Chitinophaga</taxon>
    </lineage>
</organism>
<comment type="subcellular location">
    <subcellularLocation>
        <location evidence="1">Cell membrane</location>
        <topology evidence="1">Multi-pass membrane protein</topology>
    </subcellularLocation>
</comment>
<gene>
    <name evidence="10" type="ORF">COR50_18655</name>
</gene>